<dbReference type="FunFam" id="3.30.450.20:FF:000345">
    <property type="entry name" value="Uncharacterized protein"/>
    <property type="match status" value="1"/>
</dbReference>
<dbReference type="InterPro" id="IPR000700">
    <property type="entry name" value="PAS-assoc_C"/>
</dbReference>
<evidence type="ECO:0000259" key="2">
    <source>
        <dbReference type="PROSITE" id="PS50113"/>
    </source>
</evidence>
<dbReference type="InterPro" id="IPR035965">
    <property type="entry name" value="PAS-like_dom_sf"/>
</dbReference>
<protein>
    <recommendedName>
        <fullName evidence="5">PAS domain-containing protein</fullName>
    </recommendedName>
</protein>
<accession>A0AAV0U4G1</accession>
<proteinExistence type="predicted"/>
<feature type="domain" description="PAS" evidence="1">
    <location>
        <begin position="40"/>
        <end position="99"/>
    </location>
</feature>
<name>A0AAV0U4G1_9STRA</name>
<dbReference type="Gene3D" id="3.30.450.20">
    <property type="entry name" value="PAS domain"/>
    <property type="match status" value="2"/>
</dbReference>
<dbReference type="AlphaFoldDB" id="A0AAV0U4G1"/>
<evidence type="ECO:0000259" key="1">
    <source>
        <dbReference type="PROSITE" id="PS50112"/>
    </source>
</evidence>
<dbReference type="EMBL" id="CANTFM010000858">
    <property type="protein sequence ID" value="CAI5730928.1"/>
    <property type="molecule type" value="Genomic_DNA"/>
</dbReference>
<evidence type="ECO:0000313" key="4">
    <source>
        <dbReference type="Proteomes" id="UP001162029"/>
    </source>
</evidence>
<evidence type="ECO:0000313" key="3">
    <source>
        <dbReference type="EMBL" id="CAI5730928.1"/>
    </source>
</evidence>
<organism evidence="3 4">
    <name type="scientific">Peronospora destructor</name>
    <dbReference type="NCBI Taxonomy" id="86335"/>
    <lineage>
        <taxon>Eukaryota</taxon>
        <taxon>Sar</taxon>
        <taxon>Stramenopiles</taxon>
        <taxon>Oomycota</taxon>
        <taxon>Peronosporomycetes</taxon>
        <taxon>Peronosporales</taxon>
        <taxon>Peronosporaceae</taxon>
        <taxon>Peronospora</taxon>
    </lineage>
</organism>
<evidence type="ECO:0008006" key="5">
    <source>
        <dbReference type="Google" id="ProtNLM"/>
    </source>
</evidence>
<dbReference type="NCBIfam" id="TIGR00229">
    <property type="entry name" value="sensory_box"/>
    <property type="match status" value="1"/>
</dbReference>
<feature type="domain" description="PAC" evidence="2">
    <location>
        <begin position="113"/>
        <end position="167"/>
    </location>
</feature>
<dbReference type="InterPro" id="IPR000014">
    <property type="entry name" value="PAS"/>
</dbReference>
<dbReference type="PROSITE" id="PS50112">
    <property type="entry name" value="PAS"/>
    <property type="match status" value="2"/>
</dbReference>
<feature type="domain" description="PAS" evidence="1">
    <location>
        <begin position="161"/>
        <end position="197"/>
    </location>
</feature>
<dbReference type="SUPFAM" id="SSF55785">
    <property type="entry name" value="PYP-like sensor domain (PAS domain)"/>
    <property type="match status" value="2"/>
</dbReference>
<dbReference type="SMART" id="SM00091">
    <property type="entry name" value="PAS"/>
    <property type="match status" value="1"/>
</dbReference>
<dbReference type="Pfam" id="PF00989">
    <property type="entry name" value="PAS"/>
    <property type="match status" value="1"/>
</dbReference>
<dbReference type="GO" id="GO:0006355">
    <property type="term" value="P:regulation of DNA-templated transcription"/>
    <property type="evidence" value="ECO:0007669"/>
    <property type="project" value="InterPro"/>
</dbReference>
<dbReference type="InterPro" id="IPR013767">
    <property type="entry name" value="PAS_fold"/>
</dbReference>
<sequence>MASSKGKRGRLTSCAASDAPPCPLPSAVSDADEASNVWPRAQELFRMLNDANAPALGVHIDGCVALWNPRMEDMTGFEASRVIGQPLIDFVYGIQHKEDVVAIIEACIEAKRPELELRIPLRNTKGRNAQVLINMTPLLAEDGSCVGVYGVGQDVTEWASQEKQYATVMMQANAPIIELDKEGNITVWNSKTASMTGRREFPQDCVGED</sequence>
<dbReference type="Proteomes" id="UP001162029">
    <property type="component" value="Unassembled WGS sequence"/>
</dbReference>
<dbReference type="PROSITE" id="PS50113">
    <property type="entry name" value="PAC"/>
    <property type="match status" value="1"/>
</dbReference>
<dbReference type="CDD" id="cd00130">
    <property type="entry name" value="PAS"/>
    <property type="match status" value="1"/>
</dbReference>
<keyword evidence="4" id="KW-1185">Reference proteome</keyword>
<gene>
    <name evidence="3" type="ORF">PDE001_LOCUS4653</name>
</gene>
<comment type="caution">
    <text evidence="3">The sequence shown here is derived from an EMBL/GenBank/DDBJ whole genome shotgun (WGS) entry which is preliminary data.</text>
</comment>
<reference evidence="3" key="1">
    <citation type="submission" date="2022-12" db="EMBL/GenBank/DDBJ databases">
        <authorList>
            <person name="Webb A."/>
        </authorList>
    </citation>
    <scope>NUCLEOTIDE SEQUENCE</scope>
    <source>
        <strain evidence="3">Pd1</strain>
    </source>
</reference>